<gene>
    <name evidence="2" type="ORF">STURON_00296</name>
</gene>
<evidence type="ECO:0000313" key="3">
    <source>
        <dbReference type="Proteomes" id="UP000067243"/>
    </source>
</evidence>
<dbReference type="PATRIC" id="fig|216946.3.peg.297"/>
<feature type="transmembrane region" description="Helical" evidence="1">
    <location>
        <begin position="39"/>
        <end position="63"/>
    </location>
</feature>
<name>A0A0K1P6P7_9MOLU</name>
<dbReference type="STRING" id="216946.STURO_v1c02970"/>
<keyword evidence="1" id="KW-0472">Membrane</keyword>
<sequence>MHLSNLAYFSFIPIAICLIIYLVIESLEKVAHRYFVKKYLIYIISILLCTVIVIAIVVTSLYVEI</sequence>
<evidence type="ECO:0000313" key="2">
    <source>
        <dbReference type="EMBL" id="AKU79542.1"/>
    </source>
</evidence>
<accession>A0A0K1P6P7</accession>
<protein>
    <recommendedName>
        <fullName evidence="4">Transmembrane protein</fullName>
    </recommendedName>
</protein>
<evidence type="ECO:0008006" key="4">
    <source>
        <dbReference type="Google" id="ProtNLM"/>
    </source>
</evidence>
<keyword evidence="3" id="KW-1185">Reference proteome</keyword>
<feature type="transmembrane region" description="Helical" evidence="1">
    <location>
        <begin position="6"/>
        <end position="27"/>
    </location>
</feature>
<reference evidence="2 3" key="1">
    <citation type="journal article" date="2015" name="Genome Announc.">
        <title>Complete Genome Sequence of Spiroplasma turonicum Strain Tab4cT, a Parasite of a Horse Fly, Haematopota sp. (Diptera: Tabanidae).</title>
        <authorList>
            <person name="Davis R.E."/>
            <person name="Shao J."/>
            <person name="Zhao Y."/>
            <person name="Gasparich G.E."/>
            <person name="Gaynor B.J."/>
            <person name="Donofrio N."/>
        </authorList>
    </citation>
    <scope>NUCLEOTIDE SEQUENCE [LARGE SCALE GENOMIC DNA]</scope>
    <source>
        <strain evidence="2 3">Tab4c</strain>
    </source>
</reference>
<organism evidence="2 3">
    <name type="scientific">Spiroplasma turonicum</name>
    <dbReference type="NCBI Taxonomy" id="216946"/>
    <lineage>
        <taxon>Bacteria</taxon>
        <taxon>Bacillati</taxon>
        <taxon>Mycoplasmatota</taxon>
        <taxon>Mollicutes</taxon>
        <taxon>Entomoplasmatales</taxon>
        <taxon>Spiroplasmataceae</taxon>
        <taxon>Spiroplasma</taxon>
    </lineage>
</organism>
<keyword evidence="1" id="KW-0812">Transmembrane</keyword>
<proteinExistence type="predicted"/>
<evidence type="ECO:0000256" key="1">
    <source>
        <dbReference type="SAM" id="Phobius"/>
    </source>
</evidence>
<dbReference type="AlphaFoldDB" id="A0A0K1P6P7"/>
<dbReference type="Proteomes" id="UP000067243">
    <property type="component" value="Chromosome"/>
</dbReference>
<keyword evidence="1" id="KW-1133">Transmembrane helix</keyword>
<dbReference type="KEGG" id="stur:STURON_00296"/>
<dbReference type="EMBL" id="CP012328">
    <property type="protein sequence ID" value="AKU79542.1"/>
    <property type="molecule type" value="Genomic_DNA"/>
</dbReference>